<keyword evidence="2" id="KW-0812">Transmembrane</keyword>
<feature type="transmembrane region" description="Helical" evidence="2">
    <location>
        <begin position="46"/>
        <end position="66"/>
    </location>
</feature>
<feature type="coiled-coil region" evidence="1">
    <location>
        <begin position="472"/>
        <end position="499"/>
    </location>
</feature>
<organism evidence="7 8">
    <name type="scientific">Crenothrix polyspora</name>
    <dbReference type="NCBI Taxonomy" id="360316"/>
    <lineage>
        <taxon>Bacteria</taxon>
        <taxon>Pseudomonadati</taxon>
        <taxon>Pseudomonadota</taxon>
        <taxon>Gammaproteobacteria</taxon>
        <taxon>Methylococcales</taxon>
        <taxon>Crenotrichaceae</taxon>
        <taxon>Crenothrix</taxon>
    </lineage>
</organism>
<evidence type="ECO:0000313" key="8">
    <source>
        <dbReference type="Proteomes" id="UP000195667"/>
    </source>
</evidence>
<accession>A0A1R4HAD6</accession>
<keyword evidence="8" id="KW-1185">Reference proteome</keyword>
<gene>
    <name evidence="7" type="ORF">CRENPOLYSF1_390035</name>
</gene>
<dbReference type="InterPro" id="IPR027417">
    <property type="entry name" value="P-loop_NTPase"/>
</dbReference>
<dbReference type="InterPro" id="IPR009612">
    <property type="entry name" value="IcmF-rel"/>
</dbReference>
<dbReference type="InterPro" id="IPR017731">
    <property type="entry name" value="TssM1-like"/>
</dbReference>
<dbReference type="EMBL" id="FUKI01000114">
    <property type="protein sequence ID" value="SJM93147.1"/>
    <property type="molecule type" value="Genomic_DNA"/>
</dbReference>
<evidence type="ECO:0000259" key="6">
    <source>
        <dbReference type="Pfam" id="PF21070"/>
    </source>
</evidence>
<dbReference type="RefSeq" id="WP_087143710.1">
    <property type="nucleotide sequence ID" value="NZ_FUKI01000114.1"/>
</dbReference>
<dbReference type="Pfam" id="PF06761">
    <property type="entry name" value="IcmF-related"/>
    <property type="match status" value="1"/>
</dbReference>
<evidence type="ECO:0000259" key="3">
    <source>
        <dbReference type="Pfam" id="PF06744"/>
    </source>
</evidence>
<dbReference type="CDD" id="cd00882">
    <property type="entry name" value="Ras_like_GTPase"/>
    <property type="match status" value="1"/>
</dbReference>
<evidence type="ECO:0000313" key="7">
    <source>
        <dbReference type="EMBL" id="SJM93147.1"/>
    </source>
</evidence>
<dbReference type="OrthoDB" id="9758229at2"/>
<dbReference type="Pfam" id="PF14331">
    <property type="entry name" value="IcmF-related_N"/>
    <property type="match status" value="1"/>
</dbReference>
<dbReference type="Proteomes" id="UP000195667">
    <property type="component" value="Unassembled WGS sequence"/>
</dbReference>
<keyword evidence="2" id="KW-1133">Transmembrane helix</keyword>
<dbReference type="NCBIfam" id="TIGR03348">
    <property type="entry name" value="VI_IcmF"/>
    <property type="match status" value="1"/>
</dbReference>
<dbReference type="Pfam" id="PF21070">
    <property type="entry name" value="IcmF_helical"/>
    <property type="match status" value="1"/>
</dbReference>
<evidence type="ECO:0000256" key="2">
    <source>
        <dbReference type="SAM" id="Phobius"/>
    </source>
</evidence>
<feature type="domain" description="IcmF-related" evidence="4">
    <location>
        <begin position="507"/>
        <end position="812"/>
    </location>
</feature>
<keyword evidence="1" id="KW-0175">Coiled coil</keyword>
<evidence type="ECO:0000256" key="1">
    <source>
        <dbReference type="SAM" id="Coils"/>
    </source>
</evidence>
<dbReference type="SUPFAM" id="SSF52540">
    <property type="entry name" value="P-loop containing nucleoside triphosphate hydrolases"/>
    <property type="match status" value="1"/>
</dbReference>
<dbReference type="PANTHER" id="PTHR36153:SF1">
    <property type="entry name" value="TYPE VI SECRETION SYSTEM COMPONENT TSSM1"/>
    <property type="match status" value="1"/>
</dbReference>
<dbReference type="Pfam" id="PF06744">
    <property type="entry name" value="IcmF_C"/>
    <property type="match status" value="1"/>
</dbReference>
<proteinExistence type="predicted"/>
<dbReference type="AlphaFoldDB" id="A0A1R4HAD6"/>
<dbReference type="InterPro" id="IPR053156">
    <property type="entry name" value="T6SS_TssM-like"/>
</dbReference>
<feature type="transmembrane region" description="Helical" evidence="2">
    <location>
        <begin position="453"/>
        <end position="473"/>
    </location>
</feature>
<protein>
    <submittedName>
        <fullName evidence="7">IcmF1</fullName>
    </submittedName>
</protein>
<evidence type="ECO:0000259" key="5">
    <source>
        <dbReference type="Pfam" id="PF14331"/>
    </source>
</evidence>
<keyword evidence="2" id="KW-0472">Membrane</keyword>
<feature type="domain" description="Type VI secretion system IcmF C-terminal" evidence="3">
    <location>
        <begin position="1061"/>
        <end position="1166"/>
    </location>
</feature>
<feature type="transmembrane region" description="Helical" evidence="2">
    <location>
        <begin position="12"/>
        <end position="34"/>
    </location>
</feature>
<dbReference type="Gene3D" id="3.40.50.300">
    <property type="entry name" value="P-loop containing nucleotide triphosphate hydrolases"/>
    <property type="match status" value="1"/>
</dbReference>
<dbReference type="InterPro" id="IPR025743">
    <property type="entry name" value="TssM1_N"/>
</dbReference>
<sequence length="1185" mass="133294">MKLLNFIKQRWFISLLGIIGLSLLIWYLGPLFAFKDYEPLGPELHRLGLIAAIAVIWLLIQIVRYVKAKQQNNQVLAGLVSPSQALNPDEQASQEELLTLQERLQEALATLKKARLGGSSGRQFLYQLPWYIIIGPPGSGKSTLLKNSDLKFPLSDQYGKDAIRGIGGTRNCDWWFTDEAVLLDTAGRYATQDSHKTVDQSAWLGFLDLLKKYRARRPINGVIVAISIKELLEQTPTEQQAHAKAIRKRLQELHEKFNMRFPVYLVFTKCDLLAGFMEYFDDLDRDKRGQVWGLTFPLDDNSAANTVNIDQFSAEFDLLAQRLQAQLIDKLERERGGERRNFIYTFPQQYGTLRDLTQGFINETFQANRYEHRIMLRGVYFTSATQEGSPIDRIMGALANSFGLNRQNLANQNNQNKSFFINRLLSDIIFAESGLAGANLKLEQKRAWLQRGAFFSVIALTTLATLLWLASYAKNKSYIQEVEKQAQALQQDVSKVNTRLADVLPLLPLLEKARSIPGGYADRQQGGWNFDLGLSQRDKLGDAAESLYRKLLKDLFLERLMSHIEQQLQNNANNSDYLYEALKVYLMLNDSDHYNANTFSDWVSKDWQHNLPANVSNEQRKALAEHLSTLLETQPTPLPRPLSANLIQQTRSILAGTPQAERAYARLKLELADADSPGFTVSESAGRDALLVLASKKGDPLTQSIPTFFTCAGYQDGFLQNYARIVSQQAGDNWIIGSGQKTEFSDIELKALKESVSRLYFEDYIKRWDSLLADIQLKPFTNQGQMVELLGVVASESSPLKLFLQAVDRETSFACLADKEKSLLGKADKTLNTAKSALDKIMSSTPEAQQTTAPQITTNLVTQHFKDLHDLVQGKDNAASALDRSLSSLNELYVYLNSLAHASGEELVLEQRKQVVQIIDKVKLEGKRNRFPLLNNMMADVADGSNSLVSNNVQKHLNDRWQAEVVPFCQKAINGLYPIANNAREITYEDFTYFFGPDGIMDAFFKKYLTASVEKSGPTWHWQSNGEAGSGISAASLKQFQIADTIKNVFFRMGKAPTVSFKLKPLSMSSSIEQFMLDVDGQVLTYAHGPIQPMDMKWPGPNNSGQVRIELLPPQEGNSGLSKEGSWALFRLFEQAKMARTSNPSVFFVTFNLQGREAKFELNANSAINPFQLSDLQAFRCLPNL</sequence>
<reference evidence="8" key="1">
    <citation type="submission" date="2017-02" db="EMBL/GenBank/DDBJ databases">
        <authorList>
            <person name="Daims H."/>
        </authorList>
    </citation>
    <scope>NUCLEOTIDE SEQUENCE [LARGE SCALE GENOMIC DNA]</scope>
</reference>
<feature type="domain" description="Type VI secretion system component TssM1 N-terminal" evidence="5">
    <location>
        <begin position="197"/>
        <end position="455"/>
    </location>
</feature>
<feature type="domain" description="Type VI secretion system component TssM1 helical" evidence="6">
    <location>
        <begin position="955"/>
        <end position="1056"/>
    </location>
</feature>
<evidence type="ECO:0000259" key="4">
    <source>
        <dbReference type="Pfam" id="PF06761"/>
    </source>
</evidence>
<dbReference type="InterPro" id="IPR048677">
    <property type="entry name" value="TssM1_hel"/>
</dbReference>
<dbReference type="PANTHER" id="PTHR36153">
    <property type="entry name" value="INNER MEMBRANE PROTEIN-RELATED"/>
    <property type="match status" value="1"/>
</dbReference>
<dbReference type="InterPro" id="IPR010623">
    <property type="entry name" value="IcmF_C"/>
</dbReference>
<name>A0A1R4HAD6_9GAMM</name>